<protein>
    <submittedName>
        <fullName evidence="3">Alpha-galactosidase</fullName>
    </submittedName>
</protein>
<dbReference type="InterPro" id="IPR017853">
    <property type="entry name" value="GH"/>
</dbReference>
<dbReference type="Pfam" id="PF02065">
    <property type="entry name" value="Melibiase"/>
    <property type="match status" value="1"/>
</dbReference>
<keyword evidence="4" id="KW-1185">Reference proteome</keyword>
<keyword evidence="1" id="KW-0378">Hydrolase</keyword>
<dbReference type="PANTHER" id="PTHR43053">
    <property type="entry name" value="GLYCOSIDASE FAMILY 31"/>
    <property type="match status" value="1"/>
</dbReference>
<dbReference type="PRINTS" id="PR00743">
    <property type="entry name" value="GLHYDRLASE36"/>
</dbReference>
<accession>A0ABT1RX14</accession>
<dbReference type="Gene3D" id="2.70.98.60">
    <property type="entry name" value="alpha-galactosidase from lactobacil brevis"/>
    <property type="match status" value="1"/>
</dbReference>
<gene>
    <name evidence="3" type="ORF">NE695_04755</name>
</gene>
<sequence length="704" mass="79725">MKRMTVTENGLHLVFEINGENEIKLLHFSALPFDERTLTSQDGTVGFRLAEVQISGLDRPGERHGLKYVRTAPGYRLKYQDFSDTRNELGRKLVITMADEPLSLIVRSHLQFYDGVQAVRSWTEVVNSGGAPRGLEYVSSFALTGVEKEGLLPFDQKLALYLPHNGWQKELHWNRYTLADLGMSVSQPAETMHTSKYINISNTGNWSTKEYLPMGCLYNQETNSSLYWQIEHNGSWHWEIADQDGHLYLQLSGPTENQSHWWKNLKPGETFTTVPVCVGSCPGGFDEAMGQLTAYRRGIRRKNRDNETLAVIFNDYMNCLWANPTTEKELPLIDKAAEAGCEYYCVDAGWYSDGFWWDNVGEWKPAEGRFPGGLKEVMDYIRKKGMVPGVWLEIEVMGIKCPLADQVPREWYFLRHGEKVYDRSRYQLDFRHPGVIAHANGVIDRLVREYGVGYIKMDYNIEPGIGTEVDADSFGDGLLGHQRAYLQWLDSVFARYPELIIENCSSGGLRMDYALLSRHSIQSTSDQEDYRRYATISANAPSALTPEQAAIWSYPLSEGDEEEVVFNMVNAMLLRIHQSGHLANLSPERFALVQEGISCYKGIRQNLKTAVPFWPLGLSSYGDEWVSLGLKSGPKTYVALWRRGSASPVCTLPVKHLLGRQAEARCLYPARGDCSFRWNPEAGSLTAELPHPMSARLFELTTGD</sequence>
<dbReference type="PANTHER" id="PTHR43053:SF3">
    <property type="entry name" value="ALPHA-GALACTOSIDASE C-RELATED"/>
    <property type="match status" value="1"/>
</dbReference>
<evidence type="ECO:0000313" key="3">
    <source>
        <dbReference type="EMBL" id="MCQ4839222.1"/>
    </source>
</evidence>
<dbReference type="Proteomes" id="UP001524473">
    <property type="component" value="Unassembled WGS sequence"/>
</dbReference>
<evidence type="ECO:0000256" key="2">
    <source>
        <dbReference type="ARBA" id="ARBA00023295"/>
    </source>
</evidence>
<dbReference type="InterPro" id="IPR038417">
    <property type="entry name" value="Alpga-gal_N_sf"/>
</dbReference>
<organism evidence="3 4">
    <name type="scientific">Neglectibacter timonensis</name>
    <dbReference type="NCBI Taxonomy" id="1776382"/>
    <lineage>
        <taxon>Bacteria</taxon>
        <taxon>Bacillati</taxon>
        <taxon>Bacillota</taxon>
        <taxon>Clostridia</taxon>
        <taxon>Eubacteriales</taxon>
        <taxon>Oscillospiraceae</taxon>
        <taxon>Neglectibacter</taxon>
    </lineage>
</organism>
<dbReference type="RefSeq" id="WP_256191633.1">
    <property type="nucleotide sequence ID" value="NZ_JANFZG010000010.1"/>
</dbReference>
<dbReference type="InterPro" id="IPR050985">
    <property type="entry name" value="Alpha-glycosidase_related"/>
</dbReference>
<keyword evidence="2" id="KW-0326">Glycosidase</keyword>
<comment type="caution">
    <text evidence="3">The sequence shown here is derived from an EMBL/GenBank/DDBJ whole genome shotgun (WGS) entry which is preliminary data.</text>
</comment>
<name>A0ABT1RX14_9FIRM</name>
<evidence type="ECO:0000256" key="1">
    <source>
        <dbReference type="ARBA" id="ARBA00022801"/>
    </source>
</evidence>
<dbReference type="EMBL" id="JANFZH010000007">
    <property type="protein sequence ID" value="MCQ4839222.1"/>
    <property type="molecule type" value="Genomic_DNA"/>
</dbReference>
<dbReference type="InterPro" id="IPR002252">
    <property type="entry name" value="Glyco_hydro_36"/>
</dbReference>
<proteinExistence type="predicted"/>
<reference evidence="3 4" key="1">
    <citation type="submission" date="2022-06" db="EMBL/GenBank/DDBJ databases">
        <title>Isolation of gut microbiota from human fecal samples.</title>
        <authorList>
            <person name="Pamer E.G."/>
            <person name="Barat B."/>
            <person name="Waligurski E."/>
            <person name="Medina S."/>
            <person name="Paddock L."/>
            <person name="Mostad J."/>
        </authorList>
    </citation>
    <scope>NUCLEOTIDE SEQUENCE [LARGE SCALE GENOMIC DNA]</scope>
    <source>
        <strain evidence="3 4">DFI.9.73</strain>
    </source>
</reference>
<dbReference type="CDD" id="cd14791">
    <property type="entry name" value="GH36"/>
    <property type="match status" value="1"/>
</dbReference>
<dbReference type="SUPFAM" id="SSF51445">
    <property type="entry name" value="(Trans)glycosidases"/>
    <property type="match status" value="1"/>
</dbReference>
<dbReference type="Gene3D" id="3.20.20.70">
    <property type="entry name" value="Aldolase class I"/>
    <property type="match status" value="1"/>
</dbReference>
<dbReference type="InterPro" id="IPR013785">
    <property type="entry name" value="Aldolase_TIM"/>
</dbReference>
<evidence type="ECO:0000313" key="4">
    <source>
        <dbReference type="Proteomes" id="UP001524473"/>
    </source>
</evidence>